<comment type="caution">
    <text evidence="5">The sequence shown here is derived from an EMBL/GenBank/DDBJ whole genome shotgun (WGS) entry which is preliminary data.</text>
</comment>
<reference evidence="5 6" key="1">
    <citation type="submission" date="2019-10" db="EMBL/GenBank/DDBJ databases">
        <title>Comparative genomics of sulfur disproportionating microorganisms.</title>
        <authorList>
            <person name="Ward L.M."/>
            <person name="Bertran E."/>
            <person name="Johnston D."/>
        </authorList>
    </citation>
    <scope>NUCLEOTIDE SEQUENCE [LARGE SCALE GENOMIC DNA]</scope>
    <source>
        <strain evidence="5 6">DSM 14055</strain>
    </source>
</reference>
<gene>
    <name evidence="5" type="ORF">GFC01_02455</name>
</gene>
<keyword evidence="3" id="KW-0378">Hydrolase</keyword>
<evidence type="ECO:0000256" key="2">
    <source>
        <dbReference type="ARBA" id="ARBA00022722"/>
    </source>
</evidence>
<dbReference type="OrthoDB" id="9796612at2"/>
<dbReference type="InterPro" id="IPR008201">
    <property type="entry name" value="HepT-like"/>
</dbReference>
<dbReference type="Gene3D" id="1.20.120.580">
    <property type="entry name" value="bsu32300-like"/>
    <property type="match status" value="1"/>
</dbReference>
<dbReference type="GO" id="GO:0004540">
    <property type="term" value="F:RNA nuclease activity"/>
    <property type="evidence" value="ECO:0007669"/>
    <property type="project" value="InterPro"/>
</dbReference>
<dbReference type="EMBL" id="WHYR01000004">
    <property type="protein sequence ID" value="MQL51143.1"/>
    <property type="molecule type" value="Genomic_DNA"/>
</dbReference>
<comment type="similarity">
    <text evidence="4">Belongs to the HepT RNase toxin family.</text>
</comment>
<dbReference type="NCBIfam" id="NF047751">
    <property type="entry name" value="HepT_toxin"/>
    <property type="match status" value="1"/>
</dbReference>
<protein>
    <submittedName>
        <fullName evidence="5">DUF86 domain-containing protein</fullName>
    </submittedName>
</protein>
<keyword evidence="6" id="KW-1185">Reference proteome</keyword>
<dbReference type="Pfam" id="PF01934">
    <property type="entry name" value="HepT-like"/>
    <property type="match status" value="1"/>
</dbReference>
<evidence type="ECO:0000256" key="3">
    <source>
        <dbReference type="ARBA" id="ARBA00022801"/>
    </source>
</evidence>
<dbReference type="InterPro" id="IPR052379">
    <property type="entry name" value="Type_VII_TA_RNase"/>
</dbReference>
<dbReference type="InterPro" id="IPR037038">
    <property type="entry name" value="HepT-like_sf"/>
</dbReference>
<keyword evidence="1" id="KW-1277">Toxin-antitoxin system</keyword>
<evidence type="ECO:0000313" key="5">
    <source>
        <dbReference type="EMBL" id="MQL51143.1"/>
    </source>
</evidence>
<evidence type="ECO:0000256" key="4">
    <source>
        <dbReference type="ARBA" id="ARBA00024207"/>
    </source>
</evidence>
<accession>A0A6N7IND2</accession>
<dbReference type="PANTHER" id="PTHR33397:SF3">
    <property type="entry name" value="MRNA NUCLEASE HEPT"/>
    <property type="match status" value="1"/>
</dbReference>
<evidence type="ECO:0000313" key="6">
    <source>
        <dbReference type="Proteomes" id="UP000441717"/>
    </source>
</evidence>
<evidence type="ECO:0000256" key="1">
    <source>
        <dbReference type="ARBA" id="ARBA00022649"/>
    </source>
</evidence>
<keyword evidence="2" id="KW-0540">Nuclease</keyword>
<sequence>MFNNALITERMGIIHSSVKRLAALAQMPLDQFSNDEDAVDIAENRLRRALEALFDLGRHLVIKSGAGVPSDYRSVIEKLKDAKILPGEFAHKIIGMAGYRNRLIHDYNKITPAELHEIIQTRLEDFTLFCQYVVTYLQQIPKNIPHTSGRDRPF</sequence>
<name>A0A6N7IND2_9FIRM</name>
<dbReference type="RefSeq" id="WP_152945065.1">
    <property type="nucleotide sequence ID" value="NZ_WHYR01000004.1"/>
</dbReference>
<proteinExistence type="inferred from homology"/>
<dbReference type="AlphaFoldDB" id="A0A6N7IND2"/>
<dbReference type="GO" id="GO:0016787">
    <property type="term" value="F:hydrolase activity"/>
    <property type="evidence" value="ECO:0007669"/>
    <property type="project" value="UniProtKB-KW"/>
</dbReference>
<dbReference type="PANTHER" id="PTHR33397">
    <property type="entry name" value="UPF0331 PROTEIN YUTE"/>
    <property type="match status" value="1"/>
</dbReference>
<organism evidence="5 6">
    <name type="scientific">Desulfofundulus thermobenzoicus</name>
    <dbReference type="NCBI Taxonomy" id="29376"/>
    <lineage>
        <taxon>Bacteria</taxon>
        <taxon>Bacillati</taxon>
        <taxon>Bacillota</taxon>
        <taxon>Clostridia</taxon>
        <taxon>Eubacteriales</taxon>
        <taxon>Peptococcaceae</taxon>
        <taxon>Desulfofundulus</taxon>
    </lineage>
</organism>
<dbReference type="Proteomes" id="UP000441717">
    <property type="component" value="Unassembled WGS sequence"/>
</dbReference>
<dbReference type="GO" id="GO:0110001">
    <property type="term" value="C:toxin-antitoxin complex"/>
    <property type="evidence" value="ECO:0007669"/>
    <property type="project" value="InterPro"/>
</dbReference>